<reference evidence="2 3" key="1">
    <citation type="journal article" date="2023" name="G3 (Bethesda)">
        <title>A chromosome-level genome assembly of Zasmidium syzygii isolated from banana leaves.</title>
        <authorList>
            <person name="van Westerhoven A.C."/>
            <person name="Mehrabi R."/>
            <person name="Talebi R."/>
            <person name="Steentjes M.B.F."/>
            <person name="Corcolon B."/>
            <person name="Chong P.A."/>
            <person name="Kema G.H.J."/>
            <person name="Seidl M.F."/>
        </authorList>
    </citation>
    <scope>NUCLEOTIDE SEQUENCE [LARGE SCALE GENOMIC DNA]</scope>
    <source>
        <strain evidence="2 3">P124</strain>
    </source>
</reference>
<feature type="compositionally biased region" description="Polar residues" evidence="1">
    <location>
        <begin position="170"/>
        <end position="183"/>
    </location>
</feature>
<evidence type="ECO:0000313" key="3">
    <source>
        <dbReference type="Proteomes" id="UP001305779"/>
    </source>
</evidence>
<evidence type="ECO:0000256" key="1">
    <source>
        <dbReference type="SAM" id="MobiDB-lite"/>
    </source>
</evidence>
<feature type="region of interest" description="Disordered" evidence="1">
    <location>
        <begin position="170"/>
        <end position="201"/>
    </location>
</feature>
<dbReference type="Proteomes" id="UP001305779">
    <property type="component" value="Unassembled WGS sequence"/>
</dbReference>
<organism evidence="2 3">
    <name type="scientific">Zasmidium cellare</name>
    <name type="common">Wine cellar mold</name>
    <name type="synonym">Racodium cellare</name>
    <dbReference type="NCBI Taxonomy" id="395010"/>
    <lineage>
        <taxon>Eukaryota</taxon>
        <taxon>Fungi</taxon>
        <taxon>Dikarya</taxon>
        <taxon>Ascomycota</taxon>
        <taxon>Pezizomycotina</taxon>
        <taxon>Dothideomycetes</taxon>
        <taxon>Dothideomycetidae</taxon>
        <taxon>Mycosphaerellales</taxon>
        <taxon>Mycosphaerellaceae</taxon>
        <taxon>Zasmidium</taxon>
    </lineage>
</organism>
<evidence type="ECO:0000313" key="2">
    <source>
        <dbReference type="EMBL" id="KAK4497606.1"/>
    </source>
</evidence>
<protein>
    <submittedName>
        <fullName evidence="2">Uncharacterized protein</fullName>
    </submittedName>
</protein>
<name>A0ABR0E8Q7_ZASCE</name>
<comment type="caution">
    <text evidence="2">The sequence shown here is derived from an EMBL/GenBank/DDBJ whole genome shotgun (WGS) entry which is preliminary data.</text>
</comment>
<gene>
    <name evidence="2" type="ORF">PRZ48_010259</name>
</gene>
<keyword evidence="3" id="KW-1185">Reference proteome</keyword>
<dbReference type="EMBL" id="JAXOVC010000008">
    <property type="protein sequence ID" value="KAK4497606.1"/>
    <property type="molecule type" value="Genomic_DNA"/>
</dbReference>
<accession>A0ABR0E8Q7</accession>
<sequence>MQVGDGVLLFGEADTAFCRTEQDFRFTKGATSPTSHLGFTLNILDDGRYICAQVTTKPKAGVGAMPLYNPGVFETPGVHLETGRANERAVVCTRFFLLVGLSDTAPYRSRYDVSPTLQQESVEHLQTKFKYRQLVEDIERSLDLASAAEVPIQTALVLQSTNIGNAEISQQPQATTHPTTEPPTKNGLALNSRATANGGPVVGQSCRKAIFSSRGD</sequence>
<proteinExistence type="predicted"/>